<name>A0A7X2T0B0_9CLOT</name>
<dbReference type="RefSeq" id="WP_154530201.1">
    <property type="nucleotide sequence ID" value="NZ_JAQXTV010000218.1"/>
</dbReference>
<dbReference type="PANTHER" id="PTHR37305">
    <property type="entry name" value="INTEGRAL MEMBRANE PROTEIN-RELATED"/>
    <property type="match status" value="1"/>
</dbReference>
<feature type="transmembrane region" description="Helical" evidence="2">
    <location>
        <begin position="20"/>
        <end position="38"/>
    </location>
</feature>
<keyword evidence="1" id="KW-0175">Coiled coil</keyword>
<sequence>MMDIFKIEFKKMFKQKKTYIVWFFMVTMLLTSIHMNSLDIDHFNSLNYDDPRLLDQSIDILKKQNDILNNNLLNTSAKDSLKKTLSSLKKSIDNLKVIQNSKSSYMDKLKAKIAIMESEKNGSQEGTMSGSPVYQYDKELRYLRYLYDNKIPEYSYPVYNSYNSILNFLIHSSSAIIIIILIVILSSDIISREIDESTIKLLLIQPVSRLKVLIGKYFALIVSILILIFSSFAALFIIEGIKDGIGNPSYPILINVKYSSSPVKDSLFSQFDGNSGYFINYITMLFILVLFFALVCITAASISFMISSFINKSVLSISVNIIITFGLSYLVNNTNILNSIKQYIYISYASSTEVFTGKIVSTLQNENINIFTGIIVMIMTILISLFISCKAFVKKEI</sequence>
<keyword evidence="4" id="KW-1185">Reference proteome</keyword>
<accession>A0A7X2T0B0</accession>
<dbReference type="EMBL" id="VULX01000002">
    <property type="protein sequence ID" value="MSR90314.1"/>
    <property type="molecule type" value="Genomic_DNA"/>
</dbReference>
<reference evidence="3 4" key="1">
    <citation type="submission" date="2019-08" db="EMBL/GenBank/DDBJ databases">
        <title>In-depth cultivation of the pig gut microbiome towards novel bacterial diversity and tailored functional studies.</title>
        <authorList>
            <person name="Wylensek D."/>
            <person name="Hitch T.C.A."/>
            <person name="Clavel T."/>
        </authorList>
    </citation>
    <scope>NUCLEOTIDE SEQUENCE [LARGE SCALE GENOMIC DNA]</scope>
    <source>
        <strain evidence="3 4">WCA-383-APC-5B</strain>
    </source>
</reference>
<proteinExistence type="predicted"/>
<feature type="transmembrane region" description="Helical" evidence="2">
    <location>
        <begin position="278"/>
        <end position="302"/>
    </location>
</feature>
<evidence type="ECO:0000313" key="3">
    <source>
        <dbReference type="EMBL" id="MSR90314.1"/>
    </source>
</evidence>
<keyword evidence="2" id="KW-0472">Membrane</keyword>
<keyword evidence="2" id="KW-0812">Transmembrane</keyword>
<gene>
    <name evidence="3" type="ORF">FYJ33_02480</name>
</gene>
<evidence type="ECO:0000256" key="1">
    <source>
        <dbReference type="SAM" id="Coils"/>
    </source>
</evidence>
<dbReference type="Pfam" id="PF12679">
    <property type="entry name" value="ABC2_membrane_2"/>
    <property type="match status" value="1"/>
</dbReference>
<feature type="coiled-coil region" evidence="1">
    <location>
        <begin position="58"/>
        <end position="98"/>
    </location>
</feature>
<evidence type="ECO:0000313" key="4">
    <source>
        <dbReference type="Proteomes" id="UP000460287"/>
    </source>
</evidence>
<feature type="transmembrane region" description="Helical" evidence="2">
    <location>
        <begin position="370"/>
        <end position="393"/>
    </location>
</feature>
<dbReference type="Proteomes" id="UP000460287">
    <property type="component" value="Unassembled WGS sequence"/>
</dbReference>
<comment type="caution">
    <text evidence="3">The sequence shown here is derived from an EMBL/GenBank/DDBJ whole genome shotgun (WGS) entry which is preliminary data.</text>
</comment>
<organism evidence="3 4">
    <name type="scientific">Inconstantimicrobium porci</name>
    <dbReference type="NCBI Taxonomy" id="2652291"/>
    <lineage>
        <taxon>Bacteria</taxon>
        <taxon>Bacillati</taxon>
        <taxon>Bacillota</taxon>
        <taxon>Clostridia</taxon>
        <taxon>Eubacteriales</taxon>
        <taxon>Clostridiaceae</taxon>
        <taxon>Inconstantimicrobium</taxon>
    </lineage>
</organism>
<dbReference type="AlphaFoldDB" id="A0A7X2T0B0"/>
<dbReference type="GO" id="GO:0140359">
    <property type="term" value="F:ABC-type transporter activity"/>
    <property type="evidence" value="ECO:0007669"/>
    <property type="project" value="InterPro"/>
</dbReference>
<feature type="transmembrane region" description="Helical" evidence="2">
    <location>
        <begin position="314"/>
        <end position="331"/>
    </location>
</feature>
<evidence type="ECO:0000256" key="2">
    <source>
        <dbReference type="SAM" id="Phobius"/>
    </source>
</evidence>
<feature type="transmembrane region" description="Helical" evidence="2">
    <location>
        <begin position="165"/>
        <end position="185"/>
    </location>
</feature>
<dbReference type="PANTHER" id="PTHR37305:SF1">
    <property type="entry name" value="MEMBRANE PROTEIN"/>
    <property type="match status" value="1"/>
</dbReference>
<keyword evidence="2" id="KW-1133">Transmembrane helix</keyword>
<dbReference type="GO" id="GO:0005886">
    <property type="term" value="C:plasma membrane"/>
    <property type="evidence" value="ECO:0007669"/>
    <property type="project" value="UniProtKB-SubCell"/>
</dbReference>
<protein>
    <submittedName>
        <fullName evidence="3">ABC transporter permease subunit</fullName>
    </submittedName>
</protein>
<feature type="transmembrane region" description="Helical" evidence="2">
    <location>
        <begin position="217"/>
        <end position="238"/>
    </location>
</feature>